<feature type="transmembrane region" description="Helical" evidence="8">
    <location>
        <begin position="72"/>
        <end position="93"/>
    </location>
</feature>
<dbReference type="NCBIfam" id="TIGR00912">
    <property type="entry name" value="2A0309"/>
    <property type="match status" value="1"/>
</dbReference>
<feature type="transmembrane region" description="Helical" evidence="8">
    <location>
        <begin position="40"/>
        <end position="60"/>
    </location>
</feature>
<dbReference type="AlphaFoldDB" id="A4J0J8"/>
<dbReference type="eggNOG" id="COG3949">
    <property type="taxonomic scope" value="Bacteria"/>
</dbReference>
<reference evidence="9 10" key="1">
    <citation type="submission" date="2007-03" db="EMBL/GenBank/DDBJ databases">
        <title>Complete sequence of Desulfotomaculum reducens MI-1.</title>
        <authorList>
            <consortium name="US DOE Joint Genome Institute"/>
            <person name="Copeland A."/>
            <person name="Lucas S."/>
            <person name="Lapidus A."/>
            <person name="Barry K."/>
            <person name="Detter J.C."/>
            <person name="Glavina del Rio T."/>
            <person name="Hammon N."/>
            <person name="Israni S."/>
            <person name="Dalin E."/>
            <person name="Tice H."/>
            <person name="Pitluck S."/>
            <person name="Sims D."/>
            <person name="Brettin T."/>
            <person name="Bruce D."/>
            <person name="Han C."/>
            <person name="Tapia R."/>
            <person name="Schmutz J."/>
            <person name="Larimer F."/>
            <person name="Land M."/>
            <person name="Hauser L."/>
            <person name="Kyrpides N."/>
            <person name="Kim E."/>
            <person name="Tebo B.M."/>
            <person name="Richardson P."/>
        </authorList>
    </citation>
    <scope>NUCLEOTIDE SEQUENCE [LARGE SCALE GENOMIC DNA]</scope>
    <source>
        <strain evidence="9 10">MI-1</strain>
    </source>
</reference>
<dbReference type="EMBL" id="CP000612">
    <property type="protein sequence ID" value="ABO48601.1"/>
    <property type="molecule type" value="Genomic_DNA"/>
</dbReference>
<feature type="transmembrane region" description="Helical" evidence="8">
    <location>
        <begin position="142"/>
        <end position="161"/>
    </location>
</feature>
<name>A4J0J8_DESRM</name>
<feature type="transmembrane region" description="Helical" evidence="8">
    <location>
        <begin position="218"/>
        <end position="242"/>
    </location>
</feature>
<sequence length="359" mass="39101">MQNQYISPKQCFLLLVGFTIGTATILVPTSAAALAHQDSWMTPPLAAIPGLGLVAMLVALNRRFPGQSLVQYSSSILGIPGKLLGLLTIWFAFHLSSLVLRNIGSYIHVAVLFETPLWVTHLFIVTLGTFALRLGIETITRAFSILMLLNIPFYLIIITFSTKTAKLDNLLPVLSHGWAPVIHASLNQATFPMGEIVLFGMVIFHIKDIKNLNLYLSTGLLTTALAGVFALATPVIVLGADMVARTADAVLISVTNASGSNLIVPLLALSWFIFSVCKFLICYYAFVLSASHWARLSDYKPLIFPAGALIMVYSIIAYSNTIEEAEFAKRIWTVYAIPFEYGIPLVLLIAAVVRAKGKG</sequence>
<keyword evidence="3" id="KW-0813">Transport</keyword>
<dbReference type="HOGENOM" id="CLU_047547_1_2_9"/>
<protein>
    <submittedName>
        <fullName evidence="9">Spore germination protein</fullName>
    </submittedName>
</protein>
<evidence type="ECO:0000313" key="10">
    <source>
        <dbReference type="Proteomes" id="UP000001556"/>
    </source>
</evidence>
<keyword evidence="6 8" id="KW-1133">Transmembrane helix</keyword>
<dbReference type="Pfam" id="PF03845">
    <property type="entry name" value="Spore_permease"/>
    <property type="match status" value="1"/>
</dbReference>
<feature type="transmembrane region" description="Helical" evidence="8">
    <location>
        <begin position="105"/>
        <end position="130"/>
    </location>
</feature>
<evidence type="ECO:0000256" key="6">
    <source>
        <dbReference type="ARBA" id="ARBA00022989"/>
    </source>
</evidence>
<evidence type="ECO:0000256" key="5">
    <source>
        <dbReference type="ARBA" id="ARBA00022692"/>
    </source>
</evidence>
<accession>A4J0J8</accession>
<gene>
    <name evidence="9" type="ordered locus">Dred_0051</name>
</gene>
<keyword evidence="4" id="KW-0309">Germination</keyword>
<dbReference type="GO" id="GO:0016020">
    <property type="term" value="C:membrane"/>
    <property type="evidence" value="ECO:0007669"/>
    <property type="project" value="UniProtKB-SubCell"/>
</dbReference>
<organism evidence="9 10">
    <name type="scientific">Desulforamulus reducens (strain ATCC BAA-1160 / DSM 100696 / MI-1)</name>
    <name type="common">Desulfotomaculum reducens</name>
    <dbReference type="NCBI Taxonomy" id="349161"/>
    <lineage>
        <taxon>Bacteria</taxon>
        <taxon>Bacillati</taxon>
        <taxon>Bacillota</taxon>
        <taxon>Clostridia</taxon>
        <taxon>Eubacteriales</taxon>
        <taxon>Peptococcaceae</taxon>
        <taxon>Desulforamulus</taxon>
    </lineage>
</organism>
<feature type="transmembrane region" description="Helical" evidence="8">
    <location>
        <begin position="181"/>
        <end position="206"/>
    </location>
</feature>
<evidence type="ECO:0000256" key="7">
    <source>
        <dbReference type="ARBA" id="ARBA00023136"/>
    </source>
</evidence>
<dbReference type="InterPro" id="IPR004761">
    <property type="entry name" value="Spore_GerAB"/>
</dbReference>
<keyword evidence="5 8" id="KW-0812">Transmembrane</keyword>
<evidence type="ECO:0000256" key="4">
    <source>
        <dbReference type="ARBA" id="ARBA00022544"/>
    </source>
</evidence>
<dbReference type="GO" id="GO:0009847">
    <property type="term" value="P:spore germination"/>
    <property type="evidence" value="ECO:0007669"/>
    <property type="project" value="InterPro"/>
</dbReference>
<feature type="transmembrane region" description="Helical" evidence="8">
    <location>
        <begin position="302"/>
        <end position="319"/>
    </location>
</feature>
<comment type="subcellular location">
    <subcellularLocation>
        <location evidence="1">Membrane</location>
        <topology evidence="1">Multi-pass membrane protein</topology>
    </subcellularLocation>
</comment>
<dbReference type="PANTHER" id="PTHR34975">
    <property type="entry name" value="SPORE GERMINATION PROTEIN A2"/>
    <property type="match status" value="1"/>
</dbReference>
<feature type="transmembrane region" description="Helical" evidence="8">
    <location>
        <begin position="12"/>
        <end position="34"/>
    </location>
</feature>
<evidence type="ECO:0000313" key="9">
    <source>
        <dbReference type="EMBL" id="ABO48601.1"/>
    </source>
</evidence>
<dbReference type="KEGG" id="drm:Dred_0051"/>
<feature type="transmembrane region" description="Helical" evidence="8">
    <location>
        <begin position="262"/>
        <end position="290"/>
    </location>
</feature>
<keyword evidence="10" id="KW-1185">Reference proteome</keyword>
<keyword evidence="7 8" id="KW-0472">Membrane</keyword>
<dbReference type="RefSeq" id="WP_011876445.1">
    <property type="nucleotide sequence ID" value="NC_009253.1"/>
</dbReference>
<evidence type="ECO:0000256" key="2">
    <source>
        <dbReference type="ARBA" id="ARBA00007998"/>
    </source>
</evidence>
<evidence type="ECO:0000256" key="8">
    <source>
        <dbReference type="SAM" id="Phobius"/>
    </source>
</evidence>
<dbReference type="PANTHER" id="PTHR34975:SF2">
    <property type="entry name" value="SPORE GERMINATION PROTEIN A2"/>
    <property type="match status" value="1"/>
</dbReference>
<evidence type="ECO:0000256" key="3">
    <source>
        <dbReference type="ARBA" id="ARBA00022448"/>
    </source>
</evidence>
<dbReference type="STRING" id="349161.Dred_0051"/>
<evidence type="ECO:0000256" key="1">
    <source>
        <dbReference type="ARBA" id="ARBA00004141"/>
    </source>
</evidence>
<proteinExistence type="inferred from homology"/>
<feature type="transmembrane region" description="Helical" evidence="8">
    <location>
        <begin position="331"/>
        <end position="353"/>
    </location>
</feature>
<dbReference type="Proteomes" id="UP000001556">
    <property type="component" value="Chromosome"/>
</dbReference>
<comment type="similarity">
    <text evidence="2">Belongs to the amino acid-polyamine-organocation (APC) superfamily. Spore germination protein (SGP) (TC 2.A.3.9) family.</text>
</comment>